<evidence type="ECO:0000313" key="9">
    <source>
        <dbReference type="EMBL" id="MDR6403547.1"/>
    </source>
</evidence>
<dbReference type="PANTHER" id="PTHR30353:SF0">
    <property type="entry name" value="TRANSMEMBRANE PROTEIN"/>
    <property type="match status" value="1"/>
</dbReference>
<organism evidence="9 10">
    <name type="scientific">Chryseobacterium geocarposphaerae</name>
    <dbReference type="NCBI Taxonomy" id="1416776"/>
    <lineage>
        <taxon>Bacteria</taxon>
        <taxon>Pseudomonadati</taxon>
        <taxon>Bacteroidota</taxon>
        <taxon>Flavobacteriia</taxon>
        <taxon>Flavobacteriales</taxon>
        <taxon>Weeksellaceae</taxon>
        <taxon>Chryseobacterium group</taxon>
        <taxon>Chryseobacterium</taxon>
    </lineage>
</organism>
<keyword evidence="3 7" id="KW-1003">Cell membrane</keyword>
<feature type="transmembrane region" description="Helical" evidence="7">
    <location>
        <begin position="161"/>
        <end position="178"/>
    </location>
</feature>
<evidence type="ECO:0000256" key="3">
    <source>
        <dbReference type="ARBA" id="ARBA00022475"/>
    </source>
</evidence>
<comment type="similarity">
    <text evidence="2 7">Belongs to the DedA family.</text>
</comment>
<comment type="subcellular location">
    <subcellularLocation>
        <location evidence="1 7">Cell membrane</location>
        <topology evidence="1 7">Multi-pass membrane protein</topology>
    </subcellularLocation>
</comment>
<dbReference type="InterPro" id="IPR032818">
    <property type="entry name" value="DedA-like"/>
</dbReference>
<feature type="domain" description="VTT" evidence="8">
    <location>
        <begin position="67"/>
        <end position="177"/>
    </location>
</feature>
<evidence type="ECO:0000256" key="6">
    <source>
        <dbReference type="ARBA" id="ARBA00023136"/>
    </source>
</evidence>
<keyword evidence="6 7" id="KW-0472">Membrane</keyword>
<gene>
    <name evidence="9" type="ORF">J2781_000451</name>
</gene>
<evidence type="ECO:0000259" key="8">
    <source>
        <dbReference type="Pfam" id="PF09335"/>
    </source>
</evidence>
<evidence type="ECO:0000256" key="4">
    <source>
        <dbReference type="ARBA" id="ARBA00022692"/>
    </source>
</evidence>
<keyword evidence="4 7" id="KW-0812">Transmembrane</keyword>
<dbReference type="InterPro" id="IPR032816">
    <property type="entry name" value="VTT_dom"/>
</dbReference>
<protein>
    <submittedName>
        <fullName evidence="9">Membrane-associated protein</fullName>
    </submittedName>
</protein>
<dbReference type="Pfam" id="PF09335">
    <property type="entry name" value="VTT_dom"/>
    <property type="match status" value="1"/>
</dbReference>
<feature type="transmembrane region" description="Helical" evidence="7">
    <location>
        <begin position="21"/>
        <end position="41"/>
    </location>
</feature>
<sequence>MEDFNSWKDLLNPEFYIKLGGFWLILFIIFAETGLFIGFFLPGDSLLFVSGIYAVDIIKETFGSTGSDFLDTFILASAVAVAAIIGNEVGYYFGRKTGGALYKKQDTMLFKKKYLYQAHDFFEKNGALAIIMARFLPVVRTFTPIVAGIVKMDKKDFLRDNIIGAVLWSFLLIFAGHYLDKLFIEQFGIDLKKKLELIIIVIVLVTTLPIIFKFLFGKKQDFSKYENHNFDEDEEENK</sequence>
<dbReference type="PANTHER" id="PTHR30353">
    <property type="entry name" value="INNER MEMBRANE PROTEIN DEDA-RELATED"/>
    <property type="match status" value="1"/>
</dbReference>
<reference evidence="9 10" key="1">
    <citation type="submission" date="2023-07" db="EMBL/GenBank/DDBJ databases">
        <title>Sorghum-associated microbial communities from plants grown in Nebraska, USA.</title>
        <authorList>
            <person name="Schachtman D."/>
        </authorList>
    </citation>
    <scope>NUCLEOTIDE SEQUENCE [LARGE SCALE GENOMIC DNA]</scope>
    <source>
        <strain evidence="9 10">DS1709</strain>
    </source>
</reference>
<accession>A0ABU1LA05</accession>
<keyword evidence="10" id="KW-1185">Reference proteome</keyword>
<keyword evidence="5 7" id="KW-1133">Transmembrane helix</keyword>
<feature type="transmembrane region" description="Helical" evidence="7">
    <location>
        <begin position="198"/>
        <end position="216"/>
    </location>
</feature>
<feature type="transmembrane region" description="Helical" evidence="7">
    <location>
        <begin position="73"/>
        <end position="94"/>
    </location>
</feature>
<dbReference type="RefSeq" id="WP_062160718.1">
    <property type="nucleotide sequence ID" value="NZ_JAVDQS010000001.1"/>
</dbReference>
<comment type="caution">
    <text evidence="9">The sequence shown here is derived from an EMBL/GenBank/DDBJ whole genome shotgun (WGS) entry which is preliminary data.</text>
</comment>
<dbReference type="Proteomes" id="UP001184853">
    <property type="component" value="Unassembled WGS sequence"/>
</dbReference>
<proteinExistence type="inferred from homology"/>
<dbReference type="EMBL" id="JAVDQS010000001">
    <property type="protein sequence ID" value="MDR6403547.1"/>
    <property type="molecule type" value="Genomic_DNA"/>
</dbReference>
<evidence type="ECO:0000256" key="2">
    <source>
        <dbReference type="ARBA" id="ARBA00010792"/>
    </source>
</evidence>
<name>A0ABU1LA05_9FLAO</name>
<evidence type="ECO:0000256" key="1">
    <source>
        <dbReference type="ARBA" id="ARBA00004651"/>
    </source>
</evidence>
<evidence type="ECO:0000313" key="10">
    <source>
        <dbReference type="Proteomes" id="UP001184853"/>
    </source>
</evidence>
<evidence type="ECO:0000256" key="5">
    <source>
        <dbReference type="ARBA" id="ARBA00022989"/>
    </source>
</evidence>
<evidence type="ECO:0000256" key="7">
    <source>
        <dbReference type="RuleBase" id="RU367016"/>
    </source>
</evidence>